<accession>A0AAW9QRG7</accession>
<protein>
    <submittedName>
        <fullName evidence="2">DUF5615 family PIN-like protein</fullName>
    </submittedName>
</protein>
<feature type="domain" description="DUF5615" evidence="1">
    <location>
        <begin position="3"/>
        <end position="110"/>
    </location>
</feature>
<evidence type="ECO:0000259" key="1">
    <source>
        <dbReference type="Pfam" id="PF18480"/>
    </source>
</evidence>
<dbReference type="InterPro" id="IPR041049">
    <property type="entry name" value="DUF5615"/>
</dbReference>
<evidence type="ECO:0000313" key="3">
    <source>
        <dbReference type="Proteomes" id="UP001328733"/>
    </source>
</evidence>
<organism evidence="2 3">
    <name type="scientific">Pannus brasiliensis CCIBt3594</name>
    <dbReference type="NCBI Taxonomy" id="1427578"/>
    <lineage>
        <taxon>Bacteria</taxon>
        <taxon>Bacillati</taxon>
        <taxon>Cyanobacteriota</taxon>
        <taxon>Cyanophyceae</taxon>
        <taxon>Oscillatoriophycideae</taxon>
        <taxon>Chroococcales</taxon>
        <taxon>Microcystaceae</taxon>
        <taxon>Pannus</taxon>
    </lineage>
</organism>
<dbReference type="Proteomes" id="UP001328733">
    <property type="component" value="Unassembled WGS sequence"/>
</dbReference>
<gene>
    <name evidence="2" type="ORF">V0288_11865</name>
</gene>
<name>A0AAW9QRG7_9CHRO</name>
<keyword evidence="3" id="KW-1185">Reference proteome</keyword>
<dbReference type="AlphaFoldDB" id="A0AAW9QRG7"/>
<reference evidence="2 3" key="1">
    <citation type="submission" date="2024-01" db="EMBL/GenBank/DDBJ databases">
        <title>Genomic insights into the taxonomy and metabolism of the cyanobacterium Pannus brasiliensis CCIBt3594.</title>
        <authorList>
            <person name="Machado M."/>
            <person name="Botero N.B."/>
            <person name="Andreote A.P.D."/>
            <person name="Feitosa A.M.T."/>
            <person name="Popin R."/>
            <person name="Sivonen K."/>
            <person name="Fiore M.F."/>
        </authorList>
    </citation>
    <scope>NUCLEOTIDE SEQUENCE [LARGE SCALE GENOMIC DNA]</scope>
    <source>
        <strain evidence="2 3">CCIBt3594</strain>
    </source>
</reference>
<sequence length="113" mass="12550">MARLYADENFPLPVVRWLRAFGHDVLTAKEAGQANQRIPDEGVLAFSTSDRRAILTRNRRDFIALHRSNAVHAGIIVCTEDPDFQRAASTIHAAIVTVESLDGRLIRVVRSTG</sequence>
<dbReference type="Pfam" id="PF18480">
    <property type="entry name" value="DUF5615"/>
    <property type="match status" value="1"/>
</dbReference>
<dbReference type="EMBL" id="JBAFSM010000020">
    <property type="protein sequence ID" value="MEG3437815.1"/>
    <property type="molecule type" value="Genomic_DNA"/>
</dbReference>
<evidence type="ECO:0000313" key="2">
    <source>
        <dbReference type="EMBL" id="MEG3437815.1"/>
    </source>
</evidence>
<dbReference type="RefSeq" id="WP_332865295.1">
    <property type="nucleotide sequence ID" value="NZ_JBAFSM010000020.1"/>
</dbReference>
<comment type="caution">
    <text evidence="2">The sequence shown here is derived from an EMBL/GenBank/DDBJ whole genome shotgun (WGS) entry which is preliminary data.</text>
</comment>
<proteinExistence type="predicted"/>